<dbReference type="EMBL" id="UINC01123671">
    <property type="protein sequence ID" value="SVD00299.1"/>
    <property type="molecule type" value="Genomic_DNA"/>
</dbReference>
<organism evidence="1">
    <name type="scientific">marine metagenome</name>
    <dbReference type="NCBI Taxonomy" id="408172"/>
    <lineage>
        <taxon>unclassified sequences</taxon>
        <taxon>metagenomes</taxon>
        <taxon>ecological metagenomes</taxon>
    </lineage>
</organism>
<evidence type="ECO:0000313" key="1">
    <source>
        <dbReference type="EMBL" id="SVD00299.1"/>
    </source>
</evidence>
<sequence>MSKILKIGIANRGVLHHNTESPISLEEWFKEVAQSKVFDYVDKTPPKEDFNKYQSLSE</sequence>
<name>A0A382RRJ4_9ZZZZ</name>
<reference evidence="1" key="1">
    <citation type="submission" date="2018-05" db="EMBL/GenBank/DDBJ databases">
        <authorList>
            <person name="Lanie J.A."/>
            <person name="Ng W.-L."/>
            <person name="Kazmierczak K.M."/>
            <person name="Andrzejewski T.M."/>
            <person name="Davidsen T.M."/>
            <person name="Wayne K.J."/>
            <person name="Tettelin H."/>
            <person name="Glass J.I."/>
            <person name="Rusch D."/>
            <person name="Podicherti R."/>
            <person name="Tsui H.-C.T."/>
            <person name="Winkler M.E."/>
        </authorList>
    </citation>
    <scope>NUCLEOTIDE SEQUENCE</scope>
</reference>
<proteinExistence type="predicted"/>
<dbReference type="AlphaFoldDB" id="A0A382RRJ4"/>
<feature type="non-terminal residue" evidence="1">
    <location>
        <position position="58"/>
    </location>
</feature>
<protein>
    <submittedName>
        <fullName evidence="1">Uncharacterized protein</fullName>
    </submittedName>
</protein>
<gene>
    <name evidence="1" type="ORF">METZ01_LOCUS353153</name>
</gene>
<accession>A0A382RRJ4</accession>